<feature type="domain" description="Ig-like" evidence="7">
    <location>
        <begin position="26"/>
        <end position="118"/>
    </location>
</feature>
<evidence type="ECO:0000313" key="9">
    <source>
        <dbReference type="Proteomes" id="UP000243006"/>
    </source>
</evidence>
<dbReference type="FunFam" id="2.60.40.10:FF:000345">
    <property type="entry name" value="Muscle M-line assembly protein unc-89"/>
    <property type="match status" value="1"/>
</dbReference>
<name>A0A1Y3E8P3_9BILA</name>
<dbReference type="InterPro" id="IPR013098">
    <property type="entry name" value="Ig_I-set"/>
</dbReference>
<sequence>MYFLFSFSHGIYFCFNFSISEQRETPNIPCILHPLVNQTLRTGKTATLTCRVRCIPPGKIRWYKNGQKIKSGNRYQLLASKHQAYRLMIHNVDEEDTGLYQMAVENEYGRASTECMLTVKGGVQHRAPFVEKSLEDVRTNVGSKVILKCKITGQPNPSIIWLKDGQKLKSSRDIQLNFDDNNCMLIIHSATVENTGLYACSATNLVGTVSTECRLLVEGKFYFYHNHNHNYNIIDQGPLIIYCPNTKHLYLR</sequence>
<dbReference type="SUPFAM" id="SSF48726">
    <property type="entry name" value="Immunoglobulin"/>
    <property type="match status" value="2"/>
</dbReference>
<comment type="caution">
    <text evidence="8">The sequence shown here is derived from an EMBL/GenBank/DDBJ whole genome shotgun (WGS) entry which is preliminary data.</text>
</comment>
<evidence type="ECO:0000259" key="7">
    <source>
        <dbReference type="PROSITE" id="PS50835"/>
    </source>
</evidence>
<evidence type="ECO:0000256" key="5">
    <source>
        <dbReference type="ARBA" id="ARBA00023157"/>
    </source>
</evidence>
<dbReference type="PANTHER" id="PTHR47633">
    <property type="entry name" value="IMMUNOGLOBULIN"/>
    <property type="match status" value="1"/>
</dbReference>
<comment type="subcellular location">
    <subcellularLocation>
        <location evidence="1">Cytoplasm</location>
        <location evidence="1">Myofibril</location>
        <location evidence="1">Sarcomere</location>
    </subcellularLocation>
</comment>
<protein>
    <submittedName>
        <fullName evidence="8">Putative immunoglobulin I-set domain protein</fullName>
    </submittedName>
</protein>
<reference evidence="8 9" key="1">
    <citation type="submission" date="2015-04" db="EMBL/GenBank/DDBJ databases">
        <title>Draft genome of the roundworm Trichinella nativa.</title>
        <authorList>
            <person name="Mitreva M."/>
        </authorList>
    </citation>
    <scope>NUCLEOTIDE SEQUENCE [LARGE SCALE GENOMIC DNA]</scope>
    <source>
        <strain evidence="8 9">ISS45</strain>
    </source>
</reference>
<dbReference type="PROSITE" id="PS50835">
    <property type="entry name" value="IG_LIKE"/>
    <property type="match status" value="2"/>
</dbReference>
<keyword evidence="5" id="KW-1015">Disulfide bond</keyword>
<organism evidence="8 9">
    <name type="scientific">Trichinella nativa</name>
    <dbReference type="NCBI Taxonomy" id="6335"/>
    <lineage>
        <taxon>Eukaryota</taxon>
        <taxon>Metazoa</taxon>
        <taxon>Ecdysozoa</taxon>
        <taxon>Nematoda</taxon>
        <taxon>Enoplea</taxon>
        <taxon>Dorylaimia</taxon>
        <taxon>Trichinellida</taxon>
        <taxon>Trichinellidae</taxon>
        <taxon>Trichinella</taxon>
    </lineage>
</organism>
<dbReference type="AlphaFoldDB" id="A0A1Y3E8P3"/>
<keyword evidence="6" id="KW-0393">Immunoglobulin domain</keyword>
<dbReference type="Gene3D" id="2.60.40.10">
    <property type="entry name" value="Immunoglobulins"/>
    <property type="match status" value="2"/>
</dbReference>
<dbReference type="Proteomes" id="UP000243006">
    <property type="component" value="Unassembled WGS sequence"/>
</dbReference>
<dbReference type="GO" id="GO:0030017">
    <property type="term" value="C:sarcomere"/>
    <property type="evidence" value="ECO:0007669"/>
    <property type="project" value="UniProtKB-SubCell"/>
</dbReference>
<dbReference type="SMART" id="SM00409">
    <property type="entry name" value="IG"/>
    <property type="match status" value="2"/>
</dbReference>
<comment type="similarity">
    <text evidence="2">Belongs to the protein kinase superfamily. CAMK Ser/Thr protein kinase family.</text>
</comment>
<evidence type="ECO:0000256" key="1">
    <source>
        <dbReference type="ARBA" id="ARBA00004204"/>
    </source>
</evidence>
<dbReference type="Pfam" id="PF07679">
    <property type="entry name" value="I-set"/>
    <property type="match status" value="2"/>
</dbReference>
<dbReference type="PANTHER" id="PTHR47633:SF4">
    <property type="entry name" value="MYOPALLADIN ISOFORM X1"/>
    <property type="match status" value="1"/>
</dbReference>
<dbReference type="InterPro" id="IPR003598">
    <property type="entry name" value="Ig_sub2"/>
</dbReference>
<dbReference type="InterPro" id="IPR007110">
    <property type="entry name" value="Ig-like_dom"/>
</dbReference>
<dbReference type="SMART" id="SM00408">
    <property type="entry name" value="IGc2"/>
    <property type="match status" value="2"/>
</dbReference>
<evidence type="ECO:0000256" key="2">
    <source>
        <dbReference type="ARBA" id="ARBA00006692"/>
    </source>
</evidence>
<keyword evidence="3" id="KW-0963">Cytoplasm</keyword>
<evidence type="ECO:0000256" key="4">
    <source>
        <dbReference type="ARBA" id="ARBA00022737"/>
    </source>
</evidence>
<dbReference type="InterPro" id="IPR036179">
    <property type="entry name" value="Ig-like_dom_sf"/>
</dbReference>
<dbReference type="InterPro" id="IPR013783">
    <property type="entry name" value="Ig-like_fold"/>
</dbReference>
<feature type="domain" description="Ig-like" evidence="7">
    <location>
        <begin position="128"/>
        <end position="210"/>
    </location>
</feature>
<proteinExistence type="inferred from homology"/>
<evidence type="ECO:0000313" key="8">
    <source>
        <dbReference type="EMBL" id="OUC40206.1"/>
    </source>
</evidence>
<dbReference type="EMBL" id="LVZM01023173">
    <property type="protein sequence ID" value="OUC40206.1"/>
    <property type="molecule type" value="Genomic_DNA"/>
</dbReference>
<dbReference type="InterPro" id="IPR003599">
    <property type="entry name" value="Ig_sub"/>
</dbReference>
<gene>
    <name evidence="8" type="ORF">D917_04272</name>
</gene>
<dbReference type="FunFam" id="2.60.40.10:FF:000080">
    <property type="entry name" value="Myosin light chain kinase, smooth muscle"/>
    <property type="match status" value="1"/>
</dbReference>
<evidence type="ECO:0000256" key="6">
    <source>
        <dbReference type="ARBA" id="ARBA00023319"/>
    </source>
</evidence>
<accession>A0A1Y3E8P3</accession>
<evidence type="ECO:0000256" key="3">
    <source>
        <dbReference type="ARBA" id="ARBA00022490"/>
    </source>
</evidence>
<keyword evidence="4" id="KW-0677">Repeat</keyword>